<evidence type="ECO:0000259" key="2">
    <source>
        <dbReference type="PROSITE" id="PS51737"/>
    </source>
</evidence>
<evidence type="ECO:0000259" key="1">
    <source>
        <dbReference type="PROSITE" id="PS51736"/>
    </source>
</evidence>
<feature type="domain" description="Recombinase" evidence="2">
    <location>
        <begin position="161"/>
        <end position="285"/>
    </location>
</feature>
<dbReference type="InterPro" id="IPR036162">
    <property type="entry name" value="Resolvase-like_N_sf"/>
</dbReference>
<dbReference type="PROSITE" id="PS51737">
    <property type="entry name" value="RECOMBINASE_DNA_BIND"/>
    <property type="match status" value="1"/>
</dbReference>
<dbReference type="AlphaFoldDB" id="A0A174IVE4"/>
<dbReference type="GO" id="GO:0003677">
    <property type="term" value="F:DNA binding"/>
    <property type="evidence" value="ECO:0007669"/>
    <property type="project" value="InterPro"/>
</dbReference>
<feature type="domain" description="Resolvase/invertase-type recombinase catalytic" evidence="1">
    <location>
        <begin position="7"/>
        <end position="152"/>
    </location>
</feature>
<name>A0A174IVE4_9FIRM</name>
<dbReference type="PANTHER" id="PTHR30461">
    <property type="entry name" value="DNA-INVERTASE FROM LAMBDOID PROPHAGE"/>
    <property type="match status" value="1"/>
</dbReference>
<dbReference type="PROSITE" id="PS51736">
    <property type="entry name" value="RECOMBINASES_3"/>
    <property type="match status" value="1"/>
</dbReference>
<dbReference type="InterPro" id="IPR011109">
    <property type="entry name" value="DNA_bind_recombinase_dom"/>
</dbReference>
<evidence type="ECO:0000313" key="3">
    <source>
        <dbReference type="EMBL" id="CUO89557.1"/>
    </source>
</evidence>
<dbReference type="InterPro" id="IPR006119">
    <property type="entry name" value="Resolv_N"/>
</dbReference>
<evidence type="ECO:0000313" key="4">
    <source>
        <dbReference type="Proteomes" id="UP000095706"/>
    </source>
</evidence>
<accession>A0A174IVE4</accession>
<sequence length="293" mass="33468">MEEEKLRAVYYARCSTEEENQKDALVRQAAEAEEAIRARGWRLVDAYVESRSGTSRKGRWEYNRLYEDLEQNRFDVVVIKSQDRLMRNTRDWYLFADRLNCAGKRLYFYLENTFYSPEDALLTGIKAILAEEYSRELSKKMNLAHQKRQQNNGKPVLTSKSYGYRRTADGAIEIIPEEAAVKRRMYELCADGLGGRKIAAVLAAEGVRSRAGKPFSGTDIIRMVRNPMNKGTVVMNKKHYDFNTGKTLPTPPGGQYVYAGKIPAIVSEELWIAANRAADERLCRKKVGKSVQT</sequence>
<organism evidence="3 4">
    <name type="scientific">Fusicatenibacter saccharivorans</name>
    <dbReference type="NCBI Taxonomy" id="1150298"/>
    <lineage>
        <taxon>Bacteria</taxon>
        <taxon>Bacillati</taxon>
        <taxon>Bacillota</taxon>
        <taxon>Clostridia</taxon>
        <taxon>Lachnospirales</taxon>
        <taxon>Lachnospiraceae</taxon>
        <taxon>Fusicatenibacter</taxon>
    </lineage>
</organism>
<dbReference type="GO" id="GO:0000150">
    <property type="term" value="F:DNA strand exchange activity"/>
    <property type="evidence" value="ECO:0007669"/>
    <property type="project" value="InterPro"/>
</dbReference>
<dbReference type="Proteomes" id="UP000095706">
    <property type="component" value="Unassembled WGS sequence"/>
</dbReference>
<dbReference type="CDD" id="cd00338">
    <property type="entry name" value="Ser_Recombinase"/>
    <property type="match status" value="1"/>
</dbReference>
<dbReference type="InterPro" id="IPR038109">
    <property type="entry name" value="DNA_bind_recomb_sf"/>
</dbReference>
<proteinExistence type="predicted"/>
<gene>
    <name evidence="3" type="ORF">ERS852406_03106</name>
</gene>
<dbReference type="SMART" id="SM00857">
    <property type="entry name" value="Resolvase"/>
    <property type="match status" value="1"/>
</dbReference>
<dbReference type="EMBL" id="CYYV01000019">
    <property type="protein sequence ID" value="CUO89557.1"/>
    <property type="molecule type" value="Genomic_DNA"/>
</dbReference>
<protein>
    <submittedName>
        <fullName evidence="3">Resolvase, N terminal domain</fullName>
    </submittedName>
</protein>
<dbReference type="SUPFAM" id="SSF53041">
    <property type="entry name" value="Resolvase-like"/>
    <property type="match status" value="1"/>
</dbReference>
<dbReference type="Gene3D" id="3.40.50.1390">
    <property type="entry name" value="Resolvase, N-terminal catalytic domain"/>
    <property type="match status" value="1"/>
</dbReference>
<dbReference type="Gene3D" id="3.90.1750.20">
    <property type="entry name" value="Putative Large Serine Recombinase, Chain B, Domain 2"/>
    <property type="match status" value="1"/>
</dbReference>
<reference evidence="3 4" key="1">
    <citation type="submission" date="2015-09" db="EMBL/GenBank/DDBJ databases">
        <authorList>
            <consortium name="Pathogen Informatics"/>
        </authorList>
    </citation>
    <scope>NUCLEOTIDE SEQUENCE [LARGE SCALE GENOMIC DNA]</scope>
    <source>
        <strain evidence="3 4">2789STDY5608849</strain>
    </source>
</reference>
<dbReference type="PANTHER" id="PTHR30461:SF23">
    <property type="entry name" value="DNA RECOMBINASE-RELATED"/>
    <property type="match status" value="1"/>
</dbReference>
<dbReference type="InterPro" id="IPR050639">
    <property type="entry name" value="SSR_resolvase"/>
</dbReference>
<dbReference type="Pfam" id="PF00239">
    <property type="entry name" value="Resolvase"/>
    <property type="match status" value="1"/>
</dbReference>
<dbReference type="Pfam" id="PF07508">
    <property type="entry name" value="Recombinase"/>
    <property type="match status" value="1"/>
</dbReference>